<protein>
    <recommendedName>
        <fullName evidence="3">Carboxypeptidase regulatory-like domain-containing protein</fullName>
    </recommendedName>
</protein>
<dbReference type="InterPro" id="IPR013784">
    <property type="entry name" value="Carb-bd-like_fold"/>
</dbReference>
<dbReference type="BioCyc" id="SCEL448385:SCE_RS11445-MONOMER"/>
<sequence length="89" mass="9267">MLPPRRRALVSGVVVDGVGRPLAGVLLGISSGDHPYPEIGVVSGYDGTFELPPLIPGRYVISAYSTRGSAKVAIEARADAPNHLTMVIA</sequence>
<dbReference type="Proteomes" id="UP000002139">
    <property type="component" value="Chromosome"/>
</dbReference>
<keyword evidence="2" id="KW-1185">Reference proteome</keyword>
<dbReference type="AlphaFoldDB" id="A9FWK7"/>
<reference evidence="1 2" key="1">
    <citation type="journal article" date="2007" name="Nat. Biotechnol.">
        <title>Complete genome sequence of the myxobacterium Sorangium cellulosum.</title>
        <authorList>
            <person name="Schneiker S."/>
            <person name="Perlova O."/>
            <person name="Kaiser O."/>
            <person name="Gerth K."/>
            <person name="Alici A."/>
            <person name="Altmeyer M.O."/>
            <person name="Bartels D."/>
            <person name="Bekel T."/>
            <person name="Beyer S."/>
            <person name="Bode E."/>
            <person name="Bode H.B."/>
            <person name="Bolten C.J."/>
            <person name="Choudhuri J.V."/>
            <person name="Doss S."/>
            <person name="Elnakady Y.A."/>
            <person name="Frank B."/>
            <person name="Gaigalat L."/>
            <person name="Goesmann A."/>
            <person name="Groeger C."/>
            <person name="Gross F."/>
            <person name="Jelsbak L."/>
            <person name="Jelsbak L."/>
            <person name="Kalinowski J."/>
            <person name="Kegler C."/>
            <person name="Knauber T."/>
            <person name="Konietzny S."/>
            <person name="Kopp M."/>
            <person name="Krause L."/>
            <person name="Krug D."/>
            <person name="Linke B."/>
            <person name="Mahmud T."/>
            <person name="Martinez-Arias R."/>
            <person name="McHardy A.C."/>
            <person name="Merai M."/>
            <person name="Meyer F."/>
            <person name="Mormann S."/>
            <person name="Munoz-Dorado J."/>
            <person name="Perez J."/>
            <person name="Pradella S."/>
            <person name="Rachid S."/>
            <person name="Raddatz G."/>
            <person name="Rosenau F."/>
            <person name="Rueckert C."/>
            <person name="Sasse F."/>
            <person name="Scharfe M."/>
            <person name="Schuster S.C."/>
            <person name="Suen G."/>
            <person name="Treuner-Lange A."/>
            <person name="Velicer G.J."/>
            <person name="Vorholter F.-J."/>
            <person name="Weissman K.J."/>
            <person name="Welch R.D."/>
            <person name="Wenzel S.C."/>
            <person name="Whitworth D.E."/>
            <person name="Wilhelm S."/>
            <person name="Wittmann C."/>
            <person name="Bloecker H."/>
            <person name="Puehler A."/>
            <person name="Mueller R."/>
        </authorList>
    </citation>
    <scope>NUCLEOTIDE SEQUENCE [LARGE SCALE GENOMIC DNA]</scope>
    <source>
        <strain evidence="2">So ce56</strain>
    </source>
</reference>
<name>A9FWK7_SORC5</name>
<dbReference type="STRING" id="448385.sce2230"/>
<organism evidence="1 2">
    <name type="scientific">Sorangium cellulosum (strain So ce56)</name>
    <name type="common">Polyangium cellulosum (strain So ce56)</name>
    <dbReference type="NCBI Taxonomy" id="448385"/>
    <lineage>
        <taxon>Bacteria</taxon>
        <taxon>Pseudomonadati</taxon>
        <taxon>Myxococcota</taxon>
        <taxon>Polyangia</taxon>
        <taxon>Polyangiales</taxon>
        <taxon>Polyangiaceae</taxon>
        <taxon>Sorangium</taxon>
    </lineage>
</organism>
<evidence type="ECO:0000313" key="2">
    <source>
        <dbReference type="Proteomes" id="UP000002139"/>
    </source>
</evidence>
<gene>
    <name evidence="1" type="ordered locus">sce2230</name>
</gene>
<dbReference type="HOGENOM" id="CLU_2453028_0_0_7"/>
<dbReference type="OrthoDB" id="5499103at2"/>
<dbReference type="SUPFAM" id="SSF49452">
    <property type="entry name" value="Starch-binding domain-like"/>
    <property type="match status" value="1"/>
</dbReference>
<evidence type="ECO:0000313" key="1">
    <source>
        <dbReference type="EMBL" id="CAN92389.1"/>
    </source>
</evidence>
<dbReference type="KEGG" id="scl:sce2230"/>
<dbReference type="GO" id="GO:0030246">
    <property type="term" value="F:carbohydrate binding"/>
    <property type="evidence" value="ECO:0007669"/>
    <property type="project" value="InterPro"/>
</dbReference>
<dbReference type="RefSeq" id="WP_012234864.1">
    <property type="nucleotide sequence ID" value="NC_010162.1"/>
</dbReference>
<proteinExistence type="predicted"/>
<dbReference type="EMBL" id="AM746676">
    <property type="protein sequence ID" value="CAN92389.1"/>
    <property type="molecule type" value="Genomic_DNA"/>
</dbReference>
<accession>A9FWK7</accession>
<evidence type="ECO:0008006" key="3">
    <source>
        <dbReference type="Google" id="ProtNLM"/>
    </source>
</evidence>